<dbReference type="InterPro" id="IPR050905">
    <property type="entry name" value="Plant_NBS-LRR"/>
</dbReference>
<dbReference type="InterPro" id="IPR001611">
    <property type="entry name" value="Leu-rich_rpt"/>
</dbReference>
<dbReference type="InterPro" id="IPR057135">
    <property type="entry name" value="At4g27190-like_LRR"/>
</dbReference>
<feature type="domain" description="Disease resistance protein At4g27190-like leucine-rich repeats" evidence="8">
    <location>
        <begin position="898"/>
        <end position="1008"/>
    </location>
</feature>
<evidence type="ECO:0000259" key="8">
    <source>
        <dbReference type="Pfam" id="PF23247"/>
    </source>
</evidence>
<feature type="domain" description="Disease resistance protein winged helix" evidence="9">
    <location>
        <begin position="396"/>
        <end position="460"/>
    </location>
</feature>
<dbReference type="SUPFAM" id="SSF52058">
    <property type="entry name" value="L domain-like"/>
    <property type="match status" value="1"/>
</dbReference>
<dbReference type="PRINTS" id="PR00364">
    <property type="entry name" value="DISEASERSIST"/>
</dbReference>
<reference evidence="11" key="2">
    <citation type="submission" date="2025-08" db="UniProtKB">
        <authorList>
            <consortium name="RefSeq"/>
        </authorList>
    </citation>
    <scope>IDENTIFICATION</scope>
</reference>
<dbReference type="Pfam" id="PF23559">
    <property type="entry name" value="WHD_DRP"/>
    <property type="match status" value="1"/>
</dbReference>
<name>A0AB32WNH1_THECC</name>
<reference evidence="10" key="1">
    <citation type="journal article" date="1997" name="Nucleic Acids Res.">
        <title>tRNAscan-SE: a program for improved detection of transfer RNA genes in genomic sequence.</title>
        <authorList>
            <person name="Lowe T.M."/>
            <person name="Eddy S.R."/>
        </authorList>
    </citation>
    <scope>NUCLEOTIDE SEQUENCE [LARGE SCALE GENOMIC DNA]</scope>
    <source>
        <strain evidence="10">r\B97-61/B2</strain>
    </source>
</reference>
<comment type="similarity">
    <text evidence="1">Belongs to the disease resistance NB-LRR family.</text>
</comment>
<dbReference type="GO" id="GO:0043531">
    <property type="term" value="F:ADP binding"/>
    <property type="evidence" value="ECO:0007669"/>
    <property type="project" value="InterPro"/>
</dbReference>
<dbReference type="Proteomes" id="UP000694886">
    <property type="component" value="Chromosome 7"/>
</dbReference>
<dbReference type="Pfam" id="PF13855">
    <property type="entry name" value="LRR_8"/>
    <property type="match status" value="1"/>
</dbReference>
<dbReference type="Gene3D" id="3.80.10.10">
    <property type="entry name" value="Ribonuclease Inhibitor"/>
    <property type="match status" value="2"/>
</dbReference>
<evidence type="ECO:0000256" key="1">
    <source>
        <dbReference type="ARBA" id="ARBA00008894"/>
    </source>
</evidence>
<feature type="domain" description="NB-ARC" evidence="7">
    <location>
        <begin position="145"/>
        <end position="308"/>
    </location>
</feature>
<keyword evidence="3" id="KW-0547">Nucleotide-binding</keyword>
<dbReference type="Pfam" id="PF00931">
    <property type="entry name" value="NB-ARC"/>
    <property type="match status" value="1"/>
</dbReference>
<evidence type="ECO:0000256" key="4">
    <source>
        <dbReference type="ARBA" id="ARBA00022821"/>
    </source>
</evidence>
<protein>
    <submittedName>
        <fullName evidence="11">Disease resistance protein At4g10780</fullName>
    </submittedName>
</protein>
<dbReference type="Pfam" id="PF23247">
    <property type="entry name" value="LRR_RPS2"/>
    <property type="match status" value="1"/>
</dbReference>
<dbReference type="InterPro" id="IPR058922">
    <property type="entry name" value="WHD_DRP"/>
</dbReference>
<dbReference type="KEGG" id="tcc:108662933"/>
<feature type="coiled-coil region" evidence="6">
    <location>
        <begin position="25"/>
        <end position="52"/>
    </location>
</feature>
<dbReference type="GeneID" id="108662933"/>
<dbReference type="Gene3D" id="3.40.50.300">
    <property type="entry name" value="P-loop containing nucleotide triphosphate hydrolases"/>
    <property type="match status" value="1"/>
</dbReference>
<evidence type="ECO:0000313" key="11">
    <source>
        <dbReference type="RefSeq" id="XP_017980316.1"/>
    </source>
</evidence>
<keyword evidence="4" id="KW-0611">Plant defense</keyword>
<proteinExistence type="inferred from homology"/>
<dbReference type="FunFam" id="3.40.50.300:FF:001091">
    <property type="entry name" value="Probable disease resistance protein At1g61300"/>
    <property type="match status" value="1"/>
</dbReference>
<dbReference type="SUPFAM" id="SSF52540">
    <property type="entry name" value="P-loop containing nucleoside triphosphate hydrolases"/>
    <property type="match status" value="1"/>
</dbReference>
<evidence type="ECO:0000259" key="9">
    <source>
        <dbReference type="Pfam" id="PF23559"/>
    </source>
</evidence>
<dbReference type="InterPro" id="IPR027417">
    <property type="entry name" value="P-loop_NTPase"/>
</dbReference>
<dbReference type="AlphaFoldDB" id="A0AB32WNH1"/>
<evidence type="ECO:0000313" key="10">
    <source>
        <dbReference type="Proteomes" id="UP000694886"/>
    </source>
</evidence>
<dbReference type="Gene3D" id="1.10.8.430">
    <property type="entry name" value="Helical domain of apoptotic protease-activating factors"/>
    <property type="match status" value="1"/>
</dbReference>
<dbReference type="FunFam" id="1.10.10.10:FF:000322">
    <property type="entry name" value="Probable disease resistance protein At1g63360"/>
    <property type="match status" value="1"/>
</dbReference>
<dbReference type="Gramene" id="Tc07v2_t010890.1">
    <property type="protein sequence ID" value="Tc07v2_p010890.1"/>
    <property type="gene ID" value="Tc07v2_g010890"/>
</dbReference>
<keyword evidence="6" id="KW-0175">Coiled coil</keyword>
<sequence length="1061" mass="120788">MELVGPICEMLKCLGVPTCRYIDHHRKLEERMKNLQTQLDLLNTRKRDVELRIKTELRWGKILREEVDKWLQDVQIINHEIQDIDQRVQNVSCFSRARLGKHVAQKVEQVKKIIEQGNFTEALVMDKPSTSGVTFQLEHLEGETTVLEKIWNYLMGDEIGMIGVCGMGGIGKTTVMKHICNKLSEETKGLFDEVIWVTVSKELNITKLQEQIAIAVKIVPFPELEHKRVAALMEQLGQRRYVLILDDVWKKFSLLEVGIPKPTPSNGSKVVLTSRSVDVCMSMDCEIVKVQPLSNEESMNLFLENVGRGVLKVPSLKDFLECIVKECDGLPLAIRVIAGSMKGKYDVHEWRNALRELQEHVRSVRGTDNEIFERLKFSYDRLEDSKIQNCFLYCSLYPEDQIISRMELIEYWIDEGFLEIGSRQEMYDRGHSILNRLENNCLLEKQGDRGDVMMHDVMRDTALYISSFMVKAGTGLKELPSKQEWANDIEKASFMNNYISEIPPDLSPNCETLSTLLLQNNGFLHKIAESFFQHMHRLNILDLSNSDIEQLPNSVSNLEKLKALVLHGCENLRYVPSLEKLKALRKLDLGSTAIEEVPTGLEMLADLIYLNLKTESLKELPSGVLSKLTSLQCLVFDVESSTLKINGSDAARLRKLETFEARFNDLIDFNLYSKSIQGQRLTSYLLVMAPLEAKFDVRPLEVGPDVVIKLKVNMSKLTHHEELVKIMPNIKGAISLSLYGTEGRGTWGRLEVVGAVKRTTIVEILEKNFGELVVKSLQPKLPDSMPKKDVILSGCQVGSEDPVVLPSDLWRLSIFECHNLRSLSDISLFQQTNELRFCLIHDCKGMESVLDFSSSSSSPCTAFENLELLWLEKLDNLRMLVKVGDVSTSSTALPLLGIFSHLKSIRIEGCSNMKQLFPFEFGHDLQNLEYLEVGHCGKMEEIIASEEEEENHKGKGTHSPMMFSLPKLRELKLKKLPKLKSICSSNTAMKCDSLRVIEVRKCPNLKRMPLHLPVFQDTDPSSSHSSCIIRVYPKEWWKSVEWDFPSAKNILQPRFVGKGMK</sequence>
<dbReference type="PANTHER" id="PTHR33463:SF212">
    <property type="entry name" value="AND NB-ARC DOMAINS-CONTAINING DISEASE RESISTANCE PROTEIN, PUTATIVE-RELATED"/>
    <property type="match status" value="1"/>
</dbReference>
<organism evidence="10 11">
    <name type="scientific">Theobroma cacao</name>
    <name type="common">Cacao</name>
    <name type="synonym">Cocoa</name>
    <dbReference type="NCBI Taxonomy" id="3641"/>
    <lineage>
        <taxon>Eukaryota</taxon>
        <taxon>Viridiplantae</taxon>
        <taxon>Streptophyta</taxon>
        <taxon>Embryophyta</taxon>
        <taxon>Tracheophyta</taxon>
        <taxon>Spermatophyta</taxon>
        <taxon>Magnoliopsida</taxon>
        <taxon>eudicotyledons</taxon>
        <taxon>Gunneridae</taxon>
        <taxon>Pentapetalae</taxon>
        <taxon>rosids</taxon>
        <taxon>malvids</taxon>
        <taxon>Malvales</taxon>
        <taxon>Malvaceae</taxon>
        <taxon>Byttnerioideae</taxon>
        <taxon>Theobroma</taxon>
    </lineage>
</organism>
<dbReference type="FunFam" id="1.10.8.430:FF:000003">
    <property type="entry name" value="Probable disease resistance protein At5g66910"/>
    <property type="match status" value="1"/>
</dbReference>
<evidence type="ECO:0000259" key="7">
    <source>
        <dbReference type="Pfam" id="PF00931"/>
    </source>
</evidence>
<keyword evidence="5" id="KW-0067">ATP-binding</keyword>
<accession>A0AB32WNH1</accession>
<keyword evidence="2" id="KW-0677">Repeat</keyword>
<dbReference type="RefSeq" id="XP_017980316.1">
    <property type="nucleotide sequence ID" value="XM_018124827.1"/>
</dbReference>
<dbReference type="InterPro" id="IPR002182">
    <property type="entry name" value="NB-ARC"/>
</dbReference>
<evidence type="ECO:0000256" key="6">
    <source>
        <dbReference type="SAM" id="Coils"/>
    </source>
</evidence>
<gene>
    <name evidence="11" type="primary">LOC108662933</name>
</gene>
<dbReference type="InterPro" id="IPR032675">
    <property type="entry name" value="LRR_dom_sf"/>
</dbReference>
<dbReference type="PANTHER" id="PTHR33463">
    <property type="entry name" value="NB-ARC DOMAIN-CONTAINING PROTEIN-RELATED"/>
    <property type="match status" value="1"/>
</dbReference>
<evidence type="ECO:0000256" key="5">
    <source>
        <dbReference type="ARBA" id="ARBA00022840"/>
    </source>
</evidence>
<evidence type="ECO:0000256" key="2">
    <source>
        <dbReference type="ARBA" id="ARBA00022737"/>
    </source>
</evidence>
<dbReference type="GO" id="GO:0005524">
    <property type="term" value="F:ATP binding"/>
    <property type="evidence" value="ECO:0007669"/>
    <property type="project" value="UniProtKB-KW"/>
</dbReference>
<evidence type="ECO:0000256" key="3">
    <source>
        <dbReference type="ARBA" id="ARBA00022741"/>
    </source>
</evidence>
<dbReference type="GO" id="GO:0006952">
    <property type="term" value="P:defense response"/>
    <property type="evidence" value="ECO:0007669"/>
    <property type="project" value="UniProtKB-KW"/>
</dbReference>
<dbReference type="InterPro" id="IPR042197">
    <property type="entry name" value="Apaf_helical"/>
</dbReference>